<evidence type="ECO:0000313" key="2">
    <source>
        <dbReference type="Proteomes" id="UP000295714"/>
    </source>
</evidence>
<proteinExistence type="predicted"/>
<accession>A0A4R1KXR6</accession>
<evidence type="ECO:0000313" key="1">
    <source>
        <dbReference type="EMBL" id="TCK69059.1"/>
    </source>
</evidence>
<organism evidence="1 2">
    <name type="scientific">Winogradskyella wandonensis</name>
    <dbReference type="NCBI Taxonomy" id="1442586"/>
    <lineage>
        <taxon>Bacteria</taxon>
        <taxon>Pseudomonadati</taxon>
        <taxon>Bacteroidota</taxon>
        <taxon>Flavobacteriia</taxon>
        <taxon>Flavobacteriales</taxon>
        <taxon>Flavobacteriaceae</taxon>
        <taxon>Winogradskyella</taxon>
    </lineage>
</organism>
<dbReference type="Proteomes" id="UP000295714">
    <property type="component" value="Unassembled WGS sequence"/>
</dbReference>
<gene>
    <name evidence="1" type="ORF">DFQ05_0570</name>
</gene>
<keyword evidence="2" id="KW-1185">Reference proteome</keyword>
<reference evidence="1 2" key="1">
    <citation type="journal article" date="2015" name="Stand. Genomic Sci.">
        <title>Genomic Encyclopedia of Bacterial and Archaeal Type Strains, Phase III: the genomes of soil and plant-associated and newly described type strains.</title>
        <authorList>
            <person name="Whitman W.B."/>
            <person name="Woyke T."/>
            <person name="Klenk H.P."/>
            <person name="Zhou Y."/>
            <person name="Lilburn T.G."/>
            <person name="Beck B.J."/>
            <person name="De Vos P."/>
            <person name="Vandamme P."/>
            <person name="Eisen J.A."/>
            <person name="Garrity G."/>
            <person name="Hugenholtz P."/>
            <person name="Kyrpides N.C."/>
        </authorList>
    </citation>
    <scope>NUCLEOTIDE SEQUENCE [LARGE SCALE GENOMIC DNA]</scope>
    <source>
        <strain evidence="1 2">CECT 8445</strain>
    </source>
</reference>
<name>A0A4R1KXR6_9FLAO</name>
<comment type="caution">
    <text evidence="1">The sequence shown here is derived from an EMBL/GenBank/DDBJ whole genome shotgun (WGS) entry which is preliminary data.</text>
</comment>
<sequence length="32" mass="3759">MIYKRKIGNIFLNDLKLTLLPLLKIIVKELGF</sequence>
<protein>
    <submittedName>
        <fullName evidence="1">Uncharacterized protein</fullName>
    </submittedName>
</protein>
<dbReference type="EMBL" id="SMGI01000001">
    <property type="protein sequence ID" value="TCK69059.1"/>
    <property type="molecule type" value="Genomic_DNA"/>
</dbReference>
<dbReference type="AlphaFoldDB" id="A0A4R1KXR6"/>